<dbReference type="Pfam" id="PF00581">
    <property type="entry name" value="Rhodanese"/>
    <property type="match status" value="1"/>
</dbReference>
<evidence type="ECO:0000313" key="3">
    <source>
        <dbReference type="EMBL" id="MCA9380476.1"/>
    </source>
</evidence>
<comment type="catalytic activity">
    <reaction evidence="1">
        <text>uridine(34) in tRNA + AH2 + O2 = 5-hydroxyuridine(34) in tRNA + A + H2O</text>
        <dbReference type="Rhea" id="RHEA:64224"/>
        <dbReference type="Rhea" id="RHEA-COMP:11727"/>
        <dbReference type="Rhea" id="RHEA-COMP:13381"/>
        <dbReference type="ChEBI" id="CHEBI:13193"/>
        <dbReference type="ChEBI" id="CHEBI:15377"/>
        <dbReference type="ChEBI" id="CHEBI:15379"/>
        <dbReference type="ChEBI" id="CHEBI:17499"/>
        <dbReference type="ChEBI" id="CHEBI:65315"/>
        <dbReference type="ChEBI" id="CHEBI:136877"/>
    </reaction>
</comment>
<dbReference type="Pfam" id="PF17773">
    <property type="entry name" value="UPF0176_N"/>
    <property type="match status" value="1"/>
</dbReference>
<reference evidence="3" key="2">
    <citation type="journal article" date="2021" name="Microbiome">
        <title>Successional dynamics and alternative stable states in a saline activated sludge microbial community over 9 years.</title>
        <authorList>
            <person name="Wang Y."/>
            <person name="Ye J."/>
            <person name="Ju F."/>
            <person name="Liu L."/>
            <person name="Boyd J.A."/>
            <person name="Deng Y."/>
            <person name="Parks D.H."/>
            <person name="Jiang X."/>
            <person name="Yin X."/>
            <person name="Woodcroft B.J."/>
            <person name="Tyson G.W."/>
            <person name="Hugenholtz P."/>
            <person name="Polz M.F."/>
            <person name="Zhang T."/>
        </authorList>
    </citation>
    <scope>NUCLEOTIDE SEQUENCE</scope>
    <source>
        <strain evidence="3">HKST-UBA15</strain>
    </source>
</reference>
<keyword evidence="1" id="KW-0819">tRNA processing</keyword>
<comment type="caution">
    <text evidence="3">The sequence shown here is derived from an EMBL/GenBank/DDBJ whole genome shotgun (WGS) entry which is preliminary data.</text>
</comment>
<proteinExistence type="inferred from homology"/>
<dbReference type="EC" id="1.14.-.-" evidence="1"/>
<dbReference type="PANTHER" id="PTHR43268">
    <property type="entry name" value="THIOSULFATE SULFURTRANSFERASE/RHODANESE-LIKE DOMAIN-CONTAINING PROTEIN 2"/>
    <property type="match status" value="1"/>
</dbReference>
<comment type="similarity">
    <text evidence="1">Belongs to the TrhO family.</text>
</comment>
<dbReference type="Gene3D" id="3.40.250.10">
    <property type="entry name" value="Rhodanese-like domain"/>
    <property type="match status" value="1"/>
</dbReference>
<dbReference type="PROSITE" id="PS50206">
    <property type="entry name" value="RHODANESE_3"/>
    <property type="match status" value="1"/>
</dbReference>
<dbReference type="Proteomes" id="UP000745577">
    <property type="component" value="Unassembled WGS sequence"/>
</dbReference>
<dbReference type="InterPro" id="IPR040503">
    <property type="entry name" value="TRHO_N"/>
</dbReference>
<evidence type="ECO:0000259" key="2">
    <source>
        <dbReference type="PROSITE" id="PS50206"/>
    </source>
</evidence>
<dbReference type="Gene3D" id="3.30.70.100">
    <property type="match status" value="1"/>
</dbReference>
<dbReference type="HAMAP" id="MF_00469">
    <property type="entry name" value="TrhO"/>
    <property type="match status" value="1"/>
</dbReference>
<dbReference type="InterPro" id="IPR001763">
    <property type="entry name" value="Rhodanese-like_dom"/>
</dbReference>
<dbReference type="NCBIfam" id="NF001135">
    <property type="entry name" value="PRK00142.1-3"/>
    <property type="match status" value="1"/>
</dbReference>
<dbReference type="SUPFAM" id="SSF52821">
    <property type="entry name" value="Rhodanese/Cell cycle control phosphatase"/>
    <property type="match status" value="1"/>
</dbReference>
<dbReference type="GO" id="GO:0006400">
    <property type="term" value="P:tRNA modification"/>
    <property type="evidence" value="ECO:0007669"/>
    <property type="project" value="UniProtKB-UniRule"/>
</dbReference>
<comment type="function">
    <text evidence="1">Catalyzes oxygen-dependent 5-hydroxyuridine (ho5U) modification at position 34 in tRNAs.</text>
</comment>
<dbReference type="SMART" id="SM00450">
    <property type="entry name" value="RHOD"/>
    <property type="match status" value="1"/>
</dbReference>
<sequence length="302" mass="34954">MKPDYEILLYYKYVDIEDPERLRSRQVELCNQLDLKGRIIVSQEGINGTVEGKKENTQMYIDYMLADKGFKDTHFKRSVGNGKAFPKLKIKIRPELVSLHLGKDDIKPQEITGTYLEPDELHKWFEEKKEFYIIDMRNDYEHVVGQFENSVLPSLHNFRDLPSALPELEHLKNKTILTVCTGGVRCEKASGYLLSKGFKDVYQLNGGIVSYMEKYPNQNFLGKLYVFDSRVVMGFNTDSETHQVISKCDKCGGPSDNYVDCKYIHCKGHRQFICCNKCLENDDNEYCCDDCLDKDVDLKENS</sequence>
<dbReference type="InterPro" id="IPR022111">
    <property type="entry name" value="Rhodanese_C"/>
</dbReference>
<name>A0A955L1B1_9BACT</name>
<evidence type="ECO:0000313" key="4">
    <source>
        <dbReference type="Proteomes" id="UP000745577"/>
    </source>
</evidence>
<protein>
    <recommendedName>
        <fullName evidence="1">tRNA uridine(34) hydroxylase</fullName>
        <ecNumber evidence="1">1.14.-.-</ecNumber>
    </recommendedName>
    <alternativeName>
        <fullName evidence="1">tRNA hydroxylation protein O</fullName>
    </alternativeName>
</protein>
<accession>A0A955L1B1</accession>
<evidence type="ECO:0000256" key="1">
    <source>
        <dbReference type="HAMAP-Rule" id="MF_00469"/>
    </source>
</evidence>
<organism evidence="3 4">
    <name type="scientific">Candidatus Dojkabacteria bacterium</name>
    <dbReference type="NCBI Taxonomy" id="2099670"/>
    <lineage>
        <taxon>Bacteria</taxon>
        <taxon>Candidatus Dojkabacteria</taxon>
    </lineage>
</organism>
<feature type="domain" description="Rhodanese" evidence="2">
    <location>
        <begin position="127"/>
        <end position="220"/>
    </location>
</feature>
<dbReference type="EMBL" id="JAGQLL010000069">
    <property type="protein sequence ID" value="MCA9380476.1"/>
    <property type="molecule type" value="Genomic_DNA"/>
</dbReference>
<dbReference type="GO" id="GO:0016705">
    <property type="term" value="F:oxidoreductase activity, acting on paired donors, with incorporation or reduction of molecular oxygen"/>
    <property type="evidence" value="ECO:0007669"/>
    <property type="project" value="UniProtKB-UniRule"/>
</dbReference>
<gene>
    <name evidence="1" type="primary">trhO</name>
    <name evidence="3" type="ORF">KC675_04830</name>
</gene>
<dbReference type="InterPro" id="IPR036873">
    <property type="entry name" value="Rhodanese-like_dom_sf"/>
</dbReference>
<dbReference type="Pfam" id="PF12368">
    <property type="entry name" value="Rhodanese_C"/>
    <property type="match status" value="1"/>
</dbReference>
<dbReference type="AlphaFoldDB" id="A0A955L1B1"/>
<dbReference type="InterPro" id="IPR020936">
    <property type="entry name" value="TrhO"/>
</dbReference>
<dbReference type="PANTHER" id="PTHR43268:SF3">
    <property type="entry name" value="RHODANESE-LIKE DOMAIN-CONTAINING PROTEIN 7-RELATED"/>
    <property type="match status" value="1"/>
</dbReference>
<keyword evidence="1" id="KW-0560">Oxidoreductase</keyword>
<reference evidence="3" key="1">
    <citation type="submission" date="2020-04" db="EMBL/GenBank/DDBJ databases">
        <authorList>
            <person name="Zhang T."/>
        </authorList>
    </citation>
    <scope>NUCLEOTIDE SEQUENCE</scope>
    <source>
        <strain evidence="3">HKST-UBA15</strain>
    </source>
</reference>